<dbReference type="Proteomes" id="UP000241010">
    <property type="component" value="Unassembled WGS sequence"/>
</dbReference>
<dbReference type="SUPFAM" id="SSF56281">
    <property type="entry name" value="Metallo-hydrolase/oxidoreductase"/>
    <property type="match status" value="1"/>
</dbReference>
<evidence type="ECO:0000259" key="5">
    <source>
        <dbReference type="SMART" id="SM00849"/>
    </source>
</evidence>
<dbReference type="PANTHER" id="PTHR11203:SF37">
    <property type="entry name" value="INTEGRATOR COMPLEX SUBUNIT 11"/>
    <property type="match status" value="1"/>
</dbReference>
<organism evidence="6 7">
    <name type="scientific">Cereibacter changlensis JA139</name>
    <dbReference type="NCBI Taxonomy" id="1188249"/>
    <lineage>
        <taxon>Bacteria</taxon>
        <taxon>Pseudomonadati</taxon>
        <taxon>Pseudomonadota</taxon>
        <taxon>Alphaproteobacteria</taxon>
        <taxon>Rhodobacterales</taxon>
        <taxon>Paracoccaceae</taxon>
        <taxon>Cereibacter</taxon>
    </lineage>
</organism>
<dbReference type="SMART" id="SM00849">
    <property type="entry name" value="Lactamase_B"/>
    <property type="match status" value="1"/>
</dbReference>
<dbReference type="Pfam" id="PF00753">
    <property type="entry name" value="Lactamase_B"/>
    <property type="match status" value="1"/>
</dbReference>
<dbReference type="InterPro" id="IPR001018">
    <property type="entry name" value="Beta-lactamase_class-B_CS"/>
</dbReference>
<dbReference type="EMBL" id="PZKG01000016">
    <property type="protein sequence ID" value="PTE22726.1"/>
    <property type="molecule type" value="Genomic_DNA"/>
</dbReference>
<dbReference type="InterPro" id="IPR050698">
    <property type="entry name" value="MBL"/>
</dbReference>
<evidence type="ECO:0000256" key="1">
    <source>
        <dbReference type="ARBA" id="ARBA00001947"/>
    </source>
</evidence>
<gene>
    <name evidence="6" type="ORF">C5F48_05685</name>
</gene>
<dbReference type="AlphaFoldDB" id="A0A2T4JXY1"/>
<proteinExistence type="predicted"/>
<evidence type="ECO:0000256" key="4">
    <source>
        <dbReference type="ARBA" id="ARBA00022833"/>
    </source>
</evidence>
<dbReference type="GO" id="GO:0017001">
    <property type="term" value="P:antibiotic catabolic process"/>
    <property type="evidence" value="ECO:0007669"/>
    <property type="project" value="InterPro"/>
</dbReference>
<dbReference type="PANTHER" id="PTHR11203">
    <property type="entry name" value="CLEAVAGE AND POLYADENYLATION SPECIFICITY FACTOR FAMILY MEMBER"/>
    <property type="match status" value="1"/>
</dbReference>
<dbReference type="Gene3D" id="3.40.50.10890">
    <property type="match status" value="1"/>
</dbReference>
<dbReference type="PROSITE" id="PS00743">
    <property type="entry name" value="BETA_LACTAMASE_B_1"/>
    <property type="match status" value="1"/>
</dbReference>
<dbReference type="GO" id="GO:0004521">
    <property type="term" value="F:RNA endonuclease activity"/>
    <property type="evidence" value="ECO:0007669"/>
    <property type="project" value="TreeGrafter"/>
</dbReference>
<dbReference type="GO" id="GO:0008270">
    <property type="term" value="F:zinc ion binding"/>
    <property type="evidence" value="ECO:0007669"/>
    <property type="project" value="InterPro"/>
</dbReference>
<comment type="cofactor">
    <cofactor evidence="1">
        <name>Zn(2+)</name>
        <dbReference type="ChEBI" id="CHEBI:29105"/>
    </cofactor>
</comment>
<evidence type="ECO:0000256" key="3">
    <source>
        <dbReference type="ARBA" id="ARBA00022801"/>
    </source>
</evidence>
<comment type="caution">
    <text evidence="6">The sequence shown here is derived from an EMBL/GenBank/DDBJ whole genome shotgun (WGS) entry which is preliminary data.</text>
</comment>
<evidence type="ECO:0000256" key="2">
    <source>
        <dbReference type="ARBA" id="ARBA00022723"/>
    </source>
</evidence>
<accession>A0A2T4JXY1</accession>
<dbReference type="OrthoDB" id="9803916at2"/>
<sequence length="360" mass="37082">MPRLLALSGFDGKGPACFVLEIEGRRLMLDLGKGPDAGRLPDLSGAGRIDALILSHGHADHTGGLPLRDRLGLPDVHATAPVSALAGEPLPGLAATPLPRSGSTRIAGITVETGAAGHAPGAVWMRIGGAGGLVYTGDYSDESRLWPCEPPLPAQAALIDASYGAEDEALAQQSAALLAEAGPLLLPAPAGGRGLEMAAAFLEAGHEVSLCPAHLRVARQMRGFPDWLAPGGLAALERLLAEARELSADSPARGVMIAAGANADAGLAQDLAPRFVETGAARVIFTGHLALGAPSETLVREDRALFRRWNVHPRLSGSRALLAAIRPAVVLPAFVGAEGRQALAAALPGIRFSDRAELVW</sequence>
<keyword evidence="3 6" id="KW-0378">Hydrolase</keyword>
<feature type="domain" description="Metallo-beta-lactamase" evidence="5">
    <location>
        <begin position="14"/>
        <end position="193"/>
    </location>
</feature>
<dbReference type="RefSeq" id="WP_107662943.1">
    <property type="nucleotide sequence ID" value="NZ_PZKG01000016.1"/>
</dbReference>
<evidence type="ECO:0000313" key="6">
    <source>
        <dbReference type="EMBL" id="PTE22726.1"/>
    </source>
</evidence>
<protein>
    <submittedName>
        <fullName evidence="6">MBL fold metallo-hydrolase</fullName>
    </submittedName>
</protein>
<evidence type="ECO:0000313" key="7">
    <source>
        <dbReference type="Proteomes" id="UP000241010"/>
    </source>
</evidence>
<keyword evidence="2" id="KW-0479">Metal-binding</keyword>
<reference evidence="6 7" key="1">
    <citation type="submission" date="2018-03" db="EMBL/GenBank/DDBJ databases">
        <title>Cereibacter changlensis.</title>
        <authorList>
            <person name="Meyer T.E."/>
            <person name="Miller S."/>
            <person name="Lodha T."/>
            <person name="Gandham S."/>
            <person name="Chintalapati S."/>
            <person name="Chintalapati V.R."/>
        </authorList>
    </citation>
    <scope>NUCLEOTIDE SEQUENCE [LARGE SCALE GENOMIC DNA]</scope>
    <source>
        <strain evidence="6 7">JA139</strain>
    </source>
</reference>
<keyword evidence="7" id="KW-1185">Reference proteome</keyword>
<keyword evidence="4" id="KW-0862">Zinc</keyword>
<dbReference type="InterPro" id="IPR001279">
    <property type="entry name" value="Metallo-B-lactamas"/>
</dbReference>
<name>A0A2T4JXY1_9RHOB</name>
<dbReference type="InterPro" id="IPR036866">
    <property type="entry name" value="RibonucZ/Hydroxyglut_hydro"/>
</dbReference>
<dbReference type="Gene3D" id="3.60.15.10">
    <property type="entry name" value="Ribonuclease Z/Hydroxyacylglutathione hydrolase-like"/>
    <property type="match status" value="2"/>
</dbReference>
<dbReference type="GO" id="GO:0008800">
    <property type="term" value="F:beta-lactamase activity"/>
    <property type="evidence" value="ECO:0007669"/>
    <property type="project" value="InterPro"/>
</dbReference>